<reference evidence="2" key="1">
    <citation type="journal article" date="2023" name="Mol. Phylogenet. Evol.">
        <title>Genome-scale phylogeny and comparative genomics of the fungal order Sordariales.</title>
        <authorList>
            <person name="Hensen N."/>
            <person name="Bonometti L."/>
            <person name="Westerberg I."/>
            <person name="Brannstrom I.O."/>
            <person name="Guillou S."/>
            <person name="Cros-Aarteil S."/>
            <person name="Calhoun S."/>
            <person name="Haridas S."/>
            <person name="Kuo A."/>
            <person name="Mondo S."/>
            <person name="Pangilinan J."/>
            <person name="Riley R."/>
            <person name="LaButti K."/>
            <person name="Andreopoulos B."/>
            <person name="Lipzen A."/>
            <person name="Chen C."/>
            <person name="Yan M."/>
            <person name="Daum C."/>
            <person name="Ng V."/>
            <person name="Clum A."/>
            <person name="Steindorff A."/>
            <person name="Ohm R.A."/>
            <person name="Martin F."/>
            <person name="Silar P."/>
            <person name="Natvig D.O."/>
            <person name="Lalanne C."/>
            <person name="Gautier V."/>
            <person name="Ament-Velasquez S.L."/>
            <person name="Kruys A."/>
            <person name="Hutchinson M.I."/>
            <person name="Powell A.J."/>
            <person name="Barry K."/>
            <person name="Miller A.N."/>
            <person name="Grigoriev I.V."/>
            <person name="Debuchy R."/>
            <person name="Gladieux P."/>
            <person name="Hiltunen Thoren M."/>
            <person name="Johannesson H."/>
        </authorList>
    </citation>
    <scope>NUCLEOTIDE SEQUENCE</scope>
    <source>
        <strain evidence="2">PSN309</strain>
    </source>
</reference>
<dbReference type="AlphaFoldDB" id="A0AAN7AIL0"/>
<dbReference type="EMBL" id="MU864405">
    <property type="protein sequence ID" value="KAK4187312.1"/>
    <property type="molecule type" value="Genomic_DNA"/>
</dbReference>
<gene>
    <name evidence="2" type="ORF">QBC35DRAFT_552340</name>
</gene>
<dbReference type="Proteomes" id="UP001302126">
    <property type="component" value="Unassembled WGS sequence"/>
</dbReference>
<reference evidence="2" key="2">
    <citation type="submission" date="2023-05" db="EMBL/GenBank/DDBJ databases">
        <authorList>
            <consortium name="Lawrence Berkeley National Laboratory"/>
            <person name="Steindorff A."/>
            <person name="Hensen N."/>
            <person name="Bonometti L."/>
            <person name="Westerberg I."/>
            <person name="Brannstrom I.O."/>
            <person name="Guillou S."/>
            <person name="Cros-Aarteil S."/>
            <person name="Calhoun S."/>
            <person name="Haridas S."/>
            <person name="Kuo A."/>
            <person name="Mondo S."/>
            <person name="Pangilinan J."/>
            <person name="Riley R."/>
            <person name="Labutti K."/>
            <person name="Andreopoulos B."/>
            <person name="Lipzen A."/>
            <person name="Chen C."/>
            <person name="Yanf M."/>
            <person name="Daum C."/>
            <person name="Ng V."/>
            <person name="Clum A."/>
            <person name="Ohm R."/>
            <person name="Martin F."/>
            <person name="Silar P."/>
            <person name="Natvig D."/>
            <person name="Lalanne C."/>
            <person name="Gautier V."/>
            <person name="Ament-Velasquez S.L."/>
            <person name="Kruys A."/>
            <person name="Hutchinson M.I."/>
            <person name="Powell A.J."/>
            <person name="Barry K."/>
            <person name="Miller A.N."/>
            <person name="Grigoriev I.V."/>
            <person name="Debuchy R."/>
            <person name="Gladieux P."/>
            <person name="Thoren M.H."/>
            <person name="Johannesson H."/>
        </authorList>
    </citation>
    <scope>NUCLEOTIDE SEQUENCE</scope>
    <source>
        <strain evidence="2">PSN309</strain>
    </source>
</reference>
<organism evidence="2 3">
    <name type="scientific">Podospora australis</name>
    <dbReference type="NCBI Taxonomy" id="1536484"/>
    <lineage>
        <taxon>Eukaryota</taxon>
        <taxon>Fungi</taxon>
        <taxon>Dikarya</taxon>
        <taxon>Ascomycota</taxon>
        <taxon>Pezizomycotina</taxon>
        <taxon>Sordariomycetes</taxon>
        <taxon>Sordariomycetidae</taxon>
        <taxon>Sordariales</taxon>
        <taxon>Podosporaceae</taxon>
        <taxon>Podospora</taxon>
    </lineage>
</organism>
<evidence type="ECO:0000256" key="1">
    <source>
        <dbReference type="SAM" id="MobiDB-lite"/>
    </source>
</evidence>
<comment type="caution">
    <text evidence="2">The sequence shown here is derived from an EMBL/GenBank/DDBJ whole genome shotgun (WGS) entry which is preliminary data.</text>
</comment>
<sequence length="454" mass="52553">MKLTPIKVRGKGGPSKVWQPPNPANINKKRKAPEDTDHDNGEDRGTHDGSSKIPKAGSSRRELERRLTTLEMLPVELLENIVTMSENPHLLRASLWIGSLFTHRSAMQELLIGAFAPTWDRWHSLNRDEIWDIEIRRVAEHRLPQEDDAGGNPEFQSGILACEWVTIDHLLSAQKVWYRRSRKQRFTIKNPWGWWLVRKHAENGKEEDDHNLRPVEDPTAVFEQDWNALVKEFEDPRTAWDGEKLQFSPNPRRGGYLELHPRTRVPDHLLKGPWSPKKVEYLFWLIRGGAQILDSHHWEYTKQGYESILSLTDEELFEQYHDPDPAPLPFPGKSSKDKDQEGAPPRPQREPPTAEQLQKILIFLFHKLGVFYNHWPMHLLQEKHEDAITRSNGPHDVLGIAINMLGESLMARINAQELAQATRRAYLTTQNMRIRPLDPLYSPGLQSNRRSSKP</sequence>
<keyword evidence="3" id="KW-1185">Reference proteome</keyword>
<protein>
    <submittedName>
        <fullName evidence="2">Uncharacterized protein</fullName>
    </submittedName>
</protein>
<evidence type="ECO:0000313" key="3">
    <source>
        <dbReference type="Proteomes" id="UP001302126"/>
    </source>
</evidence>
<proteinExistence type="predicted"/>
<name>A0AAN7AIL0_9PEZI</name>
<accession>A0AAN7AIL0</accession>
<feature type="region of interest" description="Disordered" evidence="1">
    <location>
        <begin position="320"/>
        <end position="353"/>
    </location>
</feature>
<feature type="region of interest" description="Disordered" evidence="1">
    <location>
        <begin position="1"/>
        <end position="62"/>
    </location>
</feature>
<evidence type="ECO:0000313" key="2">
    <source>
        <dbReference type="EMBL" id="KAK4187312.1"/>
    </source>
</evidence>
<feature type="compositionally biased region" description="Basic and acidic residues" evidence="1">
    <location>
        <begin position="32"/>
        <end position="50"/>
    </location>
</feature>